<dbReference type="GO" id="GO:0016787">
    <property type="term" value="F:hydrolase activity"/>
    <property type="evidence" value="ECO:0007669"/>
    <property type="project" value="InterPro"/>
</dbReference>
<dbReference type="InterPro" id="IPR008927">
    <property type="entry name" value="6-PGluconate_DH-like_C_sf"/>
</dbReference>
<keyword evidence="5" id="KW-1185">Reference proteome</keyword>
<reference evidence="4 5" key="1">
    <citation type="submission" date="2019-04" db="EMBL/GenBank/DDBJ databases">
        <title>Friends and foes A comparative genomics study of 23 Aspergillus species from section Flavi.</title>
        <authorList>
            <consortium name="DOE Joint Genome Institute"/>
            <person name="Kjaerbolling I."/>
            <person name="Vesth T."/>
            <person name="Frisvad J.C."/>
            <person name="Nybo J.L."/>
            <person name="Theobald S."/>
            <person name="Kildgaard S."/>
            <person name="Isbrandt T."/>
            <person name="Kuo A."/>
            <person name="Sato A."/>
            <person name="Lyhne E.K."/>
            <person name="Kogle M.E."/>
            <person name="Wiebenga A."/>
            <person name="Kun R.S."/>
            <person name="Lubbers R.J."/>
            <person name="Makela M.R."/>
            <person name="Barry K."/>
            <person name="Chovatia M."/>
            <person name="Clum A."/>
            <person name="Daum C."/>
            <person name="Haridas S."/>
            <person name="He G."/>
            <person name="LaButti K."/>
            <person name="Lipzen A."/>
            <person name="Mondo S."/>
            <person name="Riley R."/>
            <person name="Salamov A."/>
            <person name="Simmons B.A."/>
            <person name="Magnuson J.K."/>
            <person name="Henrissat B."/>
            <person name="Mortensen U.H."/>
            <person name="Larsen T.O."/>
            <person name="Devries R.P."/>
            <person name="Grigoriev I.V."/>
            <person name="Machida M."/>
            <person name="Baker S.E."/>
            <person name="Andersen M.R."/>
        </authorList>
    </citation>
    <scope>NUCLEOTIDE SEQUENCE [LARGE SCALE GENOMIC DNA]</scope>
    <source>
        <strain evidence="4 5">IBT 18842</strain>
    </source>
</reference>
<protein>
    <submittedName>
        <fullName evidence="4">2-dehydropantoate 2-reductase</fullName>
    </submittedName>
</protein>
<dbReference type="Gene3D" id="3.40.50.1820">
    <property type="entry name" value="alpha/beta hydrolase"/>
    <property type="match status" value="1"/>
</dbReference>
<gene>
    <name evidence="4" type="ORF">BDV25DRAFT_128139</name>
</gene>
<feature type="domain" description="Dienelactone hydrolase" evidence="1">
    <location>
        <begin position="30"/>
        <end position="244"/>
    </location>
</feature>
<dbReference type="PANTHER" id="PTHR47668">
    <property type="entry name" value="DIENELACTONE HYDROLASE FAMILY PROTEIN (AFU_ORTHOLOGUE AFUA_6G01940)"/>
    <property type="match status" value="1"/>
</dbReference>
<dbReference type="SUPFAM" id="SSF53474">
    <property type="entry name" value="alpha/beta-Hydrolases"/>
    <property type="match status" value="1"/>
</dbReference>
<dbReference type="Gene3D" id="1.10.1040.10">
    <property type="entry name" value="N-(1-d-carboxylethyl)-l-norvaline Dehydrogenase, domain 2"/>
    <property type="match status" value="1"/>
</dbReference>
<evidence type="ECO:0000259" key="2">
    <source>
        <dbReference type="Pfam" id="PF02558"/>
    </source>
</evidence>
<dbReference type="InterPro" id="IPR013332">
    <property type="entry name" value="KPR_N"/>
</dbReference>
<feature type="domain" description="Ketopantoate reductase N-terminal" evidence="2">
    <location>
        <begin position="249"/>
        <end position="399"/>
    </location>
</feature>
<dbReference type="EMBL" id="ML742056">
    <property type="protein sequence ID" value="KAE8152240.1"/>
    <property type="molecule type" value="Genomic_DNA"/>
</dbReference>
<evidence type="ECO:0000259" key="1">
    <source>
        <dbReference type="Pfam" id="PF01738"/>
    </source>
</evidence>
<dbReference type="OrthoDB" id="2147163at2759"/>
<name>A0A5N6U0V6_ASPAV</name>
<dbReference type="Gene3D" id="3.40.50.720">
    <property type="entry name" value="NAD(P)-binding Rossmann-like Domain"/>
    <property type="match status" value="1"/>
</dbReference>
<organism evidence="4 5">
    <name type="scientific">Aspergillus avenaceus</name>
    <dbReference type="NCBI Taxonomy" id="36643"/>
    <lineage>
        <taxon>Eukaryota</taxon>
        <taxon>Fungi</taxon>
        <taxon>Dikarya</taxon>
        <taxon>Ascomycota</taxon>
        <taxon>Pezizomycotina</taxon>
        <taxon>Eurotiomycetes</taxon>
        <taxon>Eurotiomycetidae</taxon>
        <taxon>Eurotiales</taxon>
        <taxon>Aspergillaceae</taxon>
        <taxon>Aspergillus</taxon>
        <taxon>Aspergillus subgen. Circumdati</taxon>
    </lineage>
</organism>
<dbReference type="InterPro" id="IPR013752">
    <property type="entry name" value="KPA_reductase"/>
</dbReference>
<dbReference type="AlphaFoldDB" id="A0A5N6U0V6"/>
<dbReference type="Proteomes" id="UP000325780">
    <property type="component" value="Unassembled WGS sequence"/>
</dbReference>
<dbReference type="Pfam" id="PF08546">
    <property type="entry name" value="ApbA_C"/>
    <property type="match status" value="1"/>
</dbReference>
<feature type="domain" description="Ketopantoate reductase C-terminal" evidence="3">
    <location>
        <begin position="447"/>
        <end position="544"/>
    </location>
</feature>
<dbReference type="PANTHER" id="PTHR47668:SF1">
    <property type="entry name" value="DIENELACTONE HYDROLASE DOMAIN-CONTAINING PROTEIN-RELATED"/>
    <property type="match status" value="1"/>
</dbReference>
<proteinExistence type="predicted"/>
<dbReference type="FunFam" id="1.10.1040.10:FF:000017">
    <property type="entry name" value="2-dehydropantoate 2-reductase"/>
    <property type="match status" value="1"/>
</dbReference>
<dbReference type="Pfam" id="PF01738">
    <property type="entry name" value="DLH"/>
    <property type="match status" value="1"/>
</dbReference>
<dbReference type="InterPro" id="IPR029058">
    <property type="entry name" value="AB_hydrolase_fold"/>
</dbReference>
<evidence type="ECO:0000313" key="5">
    <source>
        <dbReference type="Proteomes" id="UP000325780"/>
    </source>
</evidence>
<dbReference type="SUPFAM" id="SSF48179">
    <property type="entry name" value="6-phosphogluconate dehydrogenase C-terminal domain-like"/>
    <property type="match status" value="1"/>
</dbReference>
<dbReference type="Pfam" id="PF02558">
    <property type="entry name" value="ApbA"/>
    <property type="match status" value="1"/>
</dbReference>
<sequence>MSCKACRTLPPIIAQDYTPKGTYKTLAGLRTYITGPVTATTGLIVLYDIFGLAVQTLQGADLLAARLGCLVTIPDFFEGVYAQPGWFPADTEEKQSKLASFVANQASYPRNVDALLDVVRRYEGDVPGVEKWGALGLCWGGKVAVLASGPGSPFVATGQVHPGRADAADAENLAVPHLVLASKDEPADAIRAYAEVIGKNGIGGYVETYSTMWHGWMGARAILDVDESLAEYRRGYTQAAEFFENTPSILLVGTGSVGGVHLLQLQRAGCAVTAVCRSSYDVIKQKGFTLTSYRLGSATYKPDHLVRSVAECPRDSYYDYVIVTTKCFPGSTPALAELLRPALDGRPGTTIVLAQNGIEIEQGIADAFPQNPLLSAVVYIVARQTAPGIIDNPEKQNLVELGTYPADAPSAHKDSARRLAGLFVRGGGDATVHDDIQVARWSKLLFLRSSEFADGLVWGIMMEVVALARRIGVPGVDECVAKKRFAIAKARVRAGTGNEPSMLQDVKHGRLFEVEAIVGNTVRLGRRWGVAMPRLETVYALAKGRYDRMLKNRA</sequence>
<dbReference type="SUPFAM" id="SSF51735">
    <property type="entry name" value="NAD(P)-binding Rossmann-fold domains"/>
    <property type="match status" value="1"/>
</dbReference>
<dbReference type="InterPro" id="IPR002925">
    <property type="entry name" value="Dienelactn_hydro"/>
</dbReference>
<evidence type="ECO:0000259" key="3">
    <source>
        <dbReference type="Pfam" id="PF08546"/>
    </source>
</evidence>
<accession>A0A5N6U0V6</accession>
<dbReference type="InterPro" id="IPR036291">
    <property type="entry name" value="NAD(P)-bd_dom_sf"/>
</dbReference>
<evidence type="ECO:0000313" key="4">
    <source>
        <dbReference type="EMBL" id="KAE8152240.1"/>
    </source>
</evidence>
<dbReference type="InterPro" id="IPR013328">
    <property type="entry name" value="6PGD_dom2"/>
</dbReference>